<dbReference type="AlphaFoldDB" id="A0AAV7DY44"/>
<accession>A0AAV7DY44</accession>
<comment type="caution">
    <text evidence="1">The sequence shown here is derived from an EMBL/GenBank/DDBJ whole genome shotgun (WGS) entry which is preliminary data.</text>
</comment>
<gene>
    <name evidence="1" type="ORF">H6P81_017356</name>
</gene>
<proteinExistence type="predicted"/>
<name>A0AAV7DY44_ARIFI</name>
<evidence type="ECO:0000313" key="2">
    <source>
        <dbReference type="Proteomes" id="UP000825729"/>
    </source>
</evidence>
<evidence type="ECO:0000313" key="1">
    <source>
        <dbReference type="EMBL" id="KAG9441502.1"/>
    </source>
</evidence>
<dbReference type="EMBL" id="JAINDJ010000007">
    <property type="protein sequence ID" value="KAG9441502.1"/>
    <property type="molecule type" value="Genomic_DNA"/>
</dbReference>
<sequence>MHERKVKSCDLQDEKMDDGKYRCSVSELREIGRRAMNLLKCLISASTTVLTDASEDLINLIVGFLTFPLGLASELVGGSFPEGFLVGLYEISDQELKTEAIGRTEVLSSKLNFFLRDPFVKVGCLVVEGCNDFNYCLDGCAVLKDRQ</sequence>
<dbReference type="Proteomes" id="UP000825729">
    <property type="component" value="Unassembled WGS sequence"/>
</dbReference>
<reference evidence="1 2" key="1">
    <citation type="submission" date="2021-07" db="EMBL/GenBank/DDBJ databases">
        <title>The Aristolochia fimbriata genome: insights into angiosperm evolution, floral development and chemical biosynthesis.</title>
        <authorList>
            <person name="Jiao Y."/>
        </authorList>
    </citation>
    <scope>NUCLEOTIDE SEQUENCE [LARGE SCALE GENOMIC DNA]</scope>
    <source>
        <strain evidence="1">IBCAS-2021</strain>
        <tissue evidence="1">Leaf</tissue>
    </source>
</reference>
<organism evidence="1 2">
    <name type="scientific">Aristolochia fimbriata</name>
    <name type="common">White veined hardy Dutchman's pipe vine</name>
    <dbReference type="NCBI Taxonomy" id="158543"/>
    <lineage>
        <taxon>Eukaryota</taxon>
        <taxon>Viridiplantae</taxon>
        <taxon>Streptophyta</taxon>
        <taxon>Embryophyta</taxon>
        <taxon>Tracheophyta</taxon>
        <taxon>Spermatophyta</taxon>
        <taxon>Magnoliopsida</taxon>
        <taxon>Magnoliidae</taxon>
        <taxon>Piperales</taxon>
        <taxon>Aristolochiaceae</taxon>
        <taxon>Aristolochia</taxon>
    </lineage>
</organism>
<keyword evidence="2" id="KW-1185">Reference proteome</keyword>
<protein>
    <submittedName>
        <fullName evidence="1">Uncharacterized protein</fullName>
    </submittedName>
</protein>